<dbReference type="Pfam" id="PF26363">
    <property type="entry name" value="Phospholipase-like"/>
    <property type="match status" value="1"/>
</dbReference>
<feature type="non-terminal residue" evidence="2">
    <location>
        <position position="542"/>
    </location>
</feature>
<accession>A0A199P4I8</accession>
<organism evidence="2 3">
    <name type="scientific">Xanthomonas graminis pv. poae</name>
    <dbReference type="NCBI Taxonomy" id="227946"/>
    <lineage>
        <taxon>Bacteria</taxon>
        <taxon>Pseudomonadati</taxon>
        <taxon>Pseudomonadota</taxon>
        <taxon>Gammaproteobacteria</taxon>
        <taxon>Lysobacterales</taxon>
        <taxon>Lysobacteraceae</taxon>
        <taxon>Xanthomonas</taxon>
        <taxon>Xanthomonas translucens group</taxon>
        <taxon>Xanthomonas graminis</taxon>
    </lineage>
</organism>
<evidence type="ECO:0000313" key="2">
    <source>
        <dbReference type="EMBL" id="OAX55911.1"/>
    </source>
</evidence>
<dbReference type="AlphaFoldDB" id="A0A199P4I8"/>
<evidence type="ECO:0000313" key="3">
    <source>
        <dbReference type="Proteomes" id="UP000093858"/>
    </source>
</evidence>
<dbReference type="EMBL" id="LWSU01000122">
    <property type="protein sequence ID" value="OAX55911.1"/>
    <property type="molecule type" value="Genomic_DNA"/>
</dbReference>
<evidence type="ECO:0000256" key="1">
    <source>
        <dbReference type="SAM" id="MobiDB-lite"/>
    </source>
</evidence>
<dbReference type="Proteomes" id="UP000093858">
    <property type="component" value="Unassembled WGS sequence"/>
</dbReference>
<evidence type="ECO:0008006" key="4">
    <source>
        <dbReference type="Google" id="ProtNLM"/>
    </source>
</evidence>
<feature type="region of interest" description="Disordered" evidence="1">
    <location>
        <begin position="511"/>
        <end position="542"/>
    </location>
</feature>
<comment type="caution">
    <text evidence="2">The sequence shown here is derived from an EMBL/GenBank/DDBJ whole genome shotgun (WGS) entry which is preliminary data.</text>
</comment>
<sequence>MLTPDGLRETTGEDFLANNFPQSVGLQTDYYDRAMGLAYQMRRGQLDFELAGHSLGGGMASAAAAVTGVHTTTFNAAGLHPITAQRFAQENGLPVYDTQKNVVAYQVAGEILNDGIQQNIHRLDAFRREELGAVLKDTSVLLKDLPQGRALLASQLDASVPRYAQPSVHAFLDRLEQGDTAQLLHELPLAAGQPQPLLAAKRREHPDDPGSRPVDRERHLSLREVSNFAGPMLTTLALGAQGAQAGLQAGQLVDAAGRVAGRGMDEAGDATRASTQFGADASVQATHALGAAAAGAVWHAADAAASVRQGLGHSDAHVDRLQGEVQSGAALLGSGALRQAARWLPEGLREQADAQAERLAQAAAQAQQRQQAEAAQALHAASQEAQRLREVAHEAAQGIEARSERLGQVQHAAIAGTGAVVDRALDSAGRQTQHLAAQAPAVSAGLGATVSAGTAANVQYNPLFATANVVNLAGTSVLVRETGASAKEATDRHLMTETLLPSLDARIQDIAHKARQHLAPERSDPQAPAAGATAPERGAHDR</sequence>
<reference evidence="2 3" key="1">
    <citation type="submission" date="2016-04" db="EMBL/GenBank/DDBJ databases">
        <title>Xanthomonas translucens phylogeny.</title>
        <authorList>
            <person name="Langlois P."/>
        </authorList>
    </citation>
    <scope>NUCLEOTIDE SEQUENCE [LARGE SCALE GENOMIC DNA]</scope>
    <source>
        <strain evidence="2 3">B99</strain>
    </source>
</reference>
<protein>
    <recommendedName>
        <fullName evidence="4">Phospholipase</fullName>
    </recommendedName>
</protein>
<gene>
    <name evidence="2" type="ORF">A6R73_15335</name>
</gene>
<name>A0A199P4I8_9XANT</name>
<feature type="compositionally biased region" description="Basic and acidic residues" evidence="1">
    <location>
        <begin position="511"/>
        <end position="524"/>
    </location>
</feature>
<proteinExistence type="predicted"/>